<dbReference type="EMBL" id="CXWD01000004">
    <property type="protein sequence ID" value="CTQ67093.1"/>
    <property type="molecule type" value="Genomic_DNA"/>
</dbReference>
<dbReference type="InterPro" id="IPR021251">
    <property type="entry name" value="DUF2793"/>
</dbReference>
<dbReference type="OrthoDB" id="564699at2"/>
<dbReference type="RefSeq" id="WP_055671049.1">
    <property type="nucleotide sequence ID" value="NZ_CXWD01000004.1"/>
</dbReference>
<reference evidence="2" key="1">
    <citation type="submission" date="2015-07" db="EMBL/GenBank/DDBJ databases">
        <authorList>
            <person name="Rodrigo-Torres Lidia"/>
            <person name="Arahal R.David."/>
        </authorList>
    </citation>
    <scope>NUCLEOTIDE SEQUENCE [LARGE SCALE GENOMIC DNA]</scope>
    <source>
        <strain evidence="2">CECT 5112</strain>
    </source>
</reference>
<dbReference type="Pfam" id="PF10983">
    <property type="entry name" value="DUF2793"/>
    <property type="match status" value="1"/>
</dbReference>
<accession>A0A0M6ZZV4</accession>
<dbReference type="Proteomes" id="UP000053235">
    <property type="component" value="Unassembled WGS sequence"/>
</dbReference>
<protein>
    <submittedName>
        <fullName evidence="1">Uncharacterized protein</fullName>
    </submittedName>
</protein>
<proteinExistence type="predicted"/>
<name>A0A0M6ZZV4_9HYPH</name>
<gene>
    <name evidence="1" type="ORF">LAX5112_01210</name>
</gene>
<evidence type="ECO:0000313" key="1">
    <source>
        <dbReference type="EMBL" id="CTQ67093.1"/>
    </source>
</evidence>
<evidence type="ECO:0000313" key="2">
    <source>
        <dbReference type="Proteomes" id="UP000053235"/>
    </source>
</evidence>
<organism evidence="1 2">
    <name type="scientific">Roseibium alexandrii</name>
    <dbReference type="NCBI Taxonomy" id="388408"/>
    <lineage>
        <taxon>Bacteria</taxon>
        <taxon>Pseudomonadati</taxon>
        <taxon>Pseudomonadota</taxon>
        <taxon>Alphaproteobacteria</taxon>
        <taxon>Hyphomicrobiales</taxon>
        <taxon>Stappiaceae</taxon>
        <taxon>Roseibium</taxon>
    </lineage>
</organism>
<sequence>MTELTNWAANGTPRAPTQEEIDGGFECGPADKDLFDWLFQQLALRSNLISLVGFYQSVEAIENHPPADPEAGQSWLIGAAPTGDWVGHIDKIAIWTGLDWITVTPKPRMLVGVRNGPDLRWRDDLSTPGWMPEISSIAYRSMI</sequence>
<dbReference type="STRING" id="388408.LAX5112_01210"/>
<keyword evidence="2" id="KW-1185">Reference proteome</keyword>
<dbReference type="AlphaFoldDB" id="A0A0M6ZZV4"/>